<keyword evidence="3" id="KW-1185">Reference proteome</keyword>
<reference evidence="2" key="1">
    <citation type="submission" date="2022-03" db="EMBL/GenBank/DDBJ databases">
        <authorList>
            <person name="Sayadi A."/>
        </authorList>
    </citation>
    <scope>NUCLEOTIDE SEQUENCE</scope>
</reference>
<evidence type="ECO:0000313" key="2">
    <source>
        <dbReference type="EMBL" id="CAH1989376.1"/>
    </source>
</evidence>
<dbReference type="Proteomes" id="UP001152888">
    <property type="component" value="Unassembled WGS sequence"/>
</dbReference>
<dbReference type="EMBL" id="CAKOFQ010007062">
    <property type="protein sequence ID" value="CAH1989376.1"/>
    <property type="molecule type" value="Genomic_DNA"/>
</dbReference>
<sequence length="90" mass="10287">MKRVAAKFNPRALTDNQKEPRAETCPALAQQLESDPNFLSKIITGYDPETIKSMEDAIVTPSKKMSSREITYIEELAVHQMFSRHVFFVL</sequence>
<name>A0A9P0L4J8_ACAOB</name>
<evidence type="ECO:0000313" key="3">
    <source>
        <dbReference type="Proteomes" id="UP001152888"/>
    </source>
</evidence>
<evidence type="ECO:0000256" key="1">
    <source>
        <dbReference type="SAM" id="MobiDB-lite"/>
    </source>
</evidence>
<proteinExistence type="predicted"/>
<organism evidence="2 3">
    <name type="scientific">Acanthoscelides obtectus</name>
    <name type="common">Bean weevil</name>
    <name type="synonym">Bruchus obtectus</name>
    <dbReference type="NCBI Taxonomy" id="200917"/>
    <lineage>
        <taxon>Eukaryota</taxon>
        <taxon>Metazoa</taxon>
        <taxon>Ecdysozoa</taxon>
        <taxon>Arthropoda</taxon>
        <taxon>Hexapoda</taxon>
        <taxon>Insecta</taxon>
        <taxon>Pterygota</taxon>
        <taxon>Neoptera</taxon>
        <taxon>Endopterygota</taxon>
        <taxon>Coleoptera</taxon>
        <taxon>Polyphaga</taxon>
        <taxon>Cucujiformia</taxon>
        <taxon>Chrysomeloidea</taxon>
        <taxon>Chrysomelidae</taxon>
        <taxon>Bruchinae</taxon>
        <taxon>Bruchini</taxon>
        <taxon>Acanthoscelides</taxon>
    </lineage>
</organism>
<feature type="region of interest" description="Disordered" evidence="1">
    <location>
        <begin position="1"/>
        <end position="25"/>
    </location>
</feature>
<comment type="caution">
    <text evidence="2">The sequence shown here is derived from an EMBL/GenBank/DDBJ whole genome shotgun (WGS) entry which is preliminary data.</text>
</comment>
<dbReference type="OrthoDB" id="6760456at2759"/>
<dbReference type="AlphaFoldDB" id="A0A9P0L4J8"/>
<protein>
    <submittedName>
        <fullName evidence="2">Uncharacterized protein</fullName>
    </submittedName>
</protein>
<gene>
    <name evidence="2" type="ORF">ACAOBT_LOCUS18998</name>
</gene>
<accession>A0A9P0L4J8</accession>